<dbReference type="AlphaFoldDB" id="K6Z3R6"/>
<sequence>MEYQINLNELQIQKKLAELTHAQADRLAFIDFSLQFFGHVARTDLIQRFKTGLAASTRDFSTYKQLAPHNLILRHQTKSYHRTNDFQSVFKHDPQVILTSLSRGFGNGISTGIQPSEQCFDAVRLIHPNVVIIASIMRAIHNKQAIKCGYVSVSSGETERALVPHSIINNGHRWHVRAYDRKSNRFRDFVATRFTFVDELQGPVHVHEASPYDQQWQQIVKIVLVPHPKIMQSKAIEMDYNMSDGMLSMQLRAAVAAYVLRQWQVDCSATQTEHHQGCQLSLANPEVLELIENTSLALGAG</sequence>
<evidence type="ECO:0000259" key="2">
    <source>
        <dbReference type="Pfam" id="PF26107"/>
    </source>
</evidence>
<dbReference type="STRING" id="1129794.C427_1489"/>
<accession>K6Z3R6</accession>
<dbReference type="PIRSF" id="PIRSF015558">
    <property type="entry name" value="Txn_reg_DeoR_prd"/>
    <property type="match status" value="1"/>
</dbReference>
<dbReference type="Pfam" id="PF26107">
    <property type="entry name" value="BrxR_CTD"/>
    <property type="match status" value="1"/>
</dbReference>
<dbReference type="InterPro" id="IPR059020">
    <property type="entry name" value="CapW_CTD"/>
</dbReference>
<evidence type="ECO:0000313" key="5">
    <source>
        <dbReference type="Proteomes" id="UP000011864"/>
    </source>
</evidence>
<evidence type="ECO:0000259" key="1">
    <source>
        <dbReference type="Pfam" id="PF13280"/>
    </source>
</evidence>
<protein>
    <submittedName>
        <fullName evidence="4">Uncharacterized protein</fullName>
    </submittedName>
</protein>
<gene>
    <name evidence="4" type="ORF">C427_1489</name>
</gene>
<feature type="domain" description="DNA-binding transcriptional repressor CapW C-terminal dimerisation" evidence="2">
    <location>
        <begin position="219"/>
        <end position="287"/>
    </location>
</feature>
<organism evidence="4 5">
    <name type="scientific">Paraglaciecola psychrophila 170</name>
    <dbReference type="NCBI Taxonomy" id="1129794"/>
    <lineage>
        <taxon>Bacteria</taxon>
        <taxon>Pseudomonadati</taxon>
        <taxon>Pseudomonadota</taxon>
        <taxon>Gammaproteobacteria</taxon>
        <taxon>Alteromonadales</taxon>
        <taxon>Alteromonadaceae</taxon>
        <taxon>Paraglaciecola</taxon>
    </lineage>
</organism>
<dbReference type="OrthoDB" id="6400324at2"/>
<dbReference type="Proteomes" id="UP000011864">
    <property type="component" value="Chromosome"/>
</dbReference>
<name>K6Z3R6_9ALTE</name>
<keyword evidence="5" id="KW-1185">Reference proteome</keyword>
<proteinExistence type="predicted"/>
<dbReference type="PATRIC" id="fig|1129794.4.peg.1475"/>
<dbReference type="KEGG" id="gps:C427_1489"/>
<evidence type="ECO:0000259" key="3">
    <source>
        <dbReference type="Pfam" id="PF26109"/>
    </source>
</evidence>
<feature type="domain" description="DNA-binding transcriptional repressor CapW winged helix-turn-helix" evidence="3">
    <location>
        <begin position="24"/>
        <end position="92"/>
    </location>
</feature>
<reference evidence="4 5" key="1">
    <citation type="journal article" date="2013" name="Genome Announc.">
        <title>Complete Genome Sequence of Glaciecola psychrophila Strain 170T.</title>
        <authorList>
            <person name="Yin J."/>
            <person name="Chen J."/>
            <person name="Liu G."/>
            <person name="Yu Y."/>
            <person name="Song L."/>
            <person name="Wang X."/>
            <person name="Qu X."/>
        </authorList>
    </citation>
    <scope>NUCLEOTIDE SEQUENCE [LARGE SCALE GENOMIC DNA]</scope>
    <source>
        <strain evidence="4 5">170</strain>
    </source>
</reference>
<dbReference type="EMBL" id="CP003837">
    <property type="protein sequence ID" value="AGH43598.1"/>
    <property type="molecule type" value="Genomic_DNA"/>
</dbReference>
<feature type="domain" description="WYL" evidence="1">
    <location>
        <begin position="133"/>
        <end position="195"/>
    </location>
</feature>
<evidence type="ECO:0000313" key="4">
    <source>
        <dbReference type="EMBL" id="AGH43598.1"/>
    </source>
</evidence>
<dbReference type="PROSITE" id="PS52050">
    <property type="entry name" value="WYL"/>
    <property type="match status" value="1"/>
</dbReference>
<dbReference type="HOGENOM" id="CLU_054168_0_1_6"/>
<dbReference type="eggNOG" id="COG2378">
    <property type="taxonomic scope" value="Bacteria"/>
</dbReference>
<dbReference type="InterPro" id="IPR016634">
    <property type="entry name" value="CapW-like"/>
</dbReference>
<dbReference type="Pfam" id="PF26109">
    <property type="entry name" value="WHD_BrxR"/>
    <property type="match status" value="1"/>
</dbReference>
<dbReference type="InterPro" id="IPR026881">
    <property type="entry name" value="WYL_dom"/>
</dbReference>
<dbReference type="InterPro" id="IPR059019">
    <property type="entry name" value="WHD_CapW"/>
</dbReference>
<dbReference type="RefSeq" id="WP_007642075.1">
    <property type="nucleotide sequence ID" value="NC_020514.1"/>
</dbReference>
<dbReference type="Pfam" id="PF13280">
    <property type="entry name" value="WYL"/>
    <property type="match status" value="1"/>
</dbReference>